<name>A0ACA9KBZ8_9GLOM</name>
<evidence type="ECO:0000313" key="2">
    <source>
        <dbReference type="Proteomes" id="UP000789860"/>
    </source>
</evidence>
<keyword evidence="2" id="KW-1185">Reference proteome</keyword>
<accession>A0ACA9KBZ8</accession>
<comment type="caution">
    <text evidence="1">The sequence shown here is derived from an EMBL/GenBank/DDBJ whole genome shotgun (WGS) entry which is preliminary data.</text>
</comment>
<protein>
    <submittedName>
        <fullName evidence="1">5062_t:CDS:1</fullName>
    </submittedName>
</protein>
<dbReference type="Proteomes" id="UP000789860">
    <property type="component" value="Unassembled WGS sequence"/>
</dbReference>
<evidence type="ECO:0000313" key="1">
    <source>
        <dbReference type="EMBL" id="CAG8464884.1"/>
    </source>
</evidence>
<gene>
    <name evidence="1" type="ORF">SCALOS_LOCUS1774</name>
</gene>
<reference evidence="1" key="1">
    <citation type="submission" date="2021-06" db="EMBL/GenBank/DDBJ databases">
        <authorList>
            <person name="Kallberg Y."/>
            <person name="Tangrot J."/>
            <person name="Rosling A."/>
        </authorList>
    </citation>
    <scope>NUCLEOTIDE SEQUENCE</scope>
    <source>
        <strain evidence="1">AU212A</strain>
    </source>
</reference>
<organism evidence="1 2">
    <name type="scientific">Scutellospora calospora</name>
    <dbReference type="NCBI Taxonomy" id="85575"/>
    <lineage>
        <taxon>Eukaryota</taxon>
        <taxon>Fungi</taxon>
        <taxon>Fungi incertae sedis</taxon>
        <taxon>Mucoromycota</taxon>
        <taxon>Glomeromycotina</taxon>
        <taxon>Glomeromycetes</taxon>
        <taxon>Diversisporales</taxon>
        <taxon>Gigasporaceae</taxon>
        <taxon>Scutellospora</taxon>
    </lineage>
</organism>
<dbReference type="EMBL" id="CAJVPM010001337">
    <property type="protein sequence ID" value="CAG8464884.1"/>
    <property type="molecule type" value="Genomic_DNA"/>
</dbReference>
<sequence length="174" mass="21083">MNVFHKDLNPNIILPFPPIVNIDDFVKLKPDGTIPTKPINAFMIYRLIYQKKLQTQFTNVSMRAVSKIISDSWKKESEDIKEEYRKIQRAVEVRFSEKWPKSKHIFKINRNIKPKFEIENVENQEINYDQNMEITYINENYNNESEKNYKENYDNTFNENNYVYETNTYENYDI</sequence>
<proteinExistence type="predicted"/>